<dbReference type="Pfam" id="PF00440">
    <property type="entry name" value="TetR_N"/>
    <property type="match status" value="1"/>
</dbReference>
<keyword evidence="5" id="KW-1185">Reference proteome</keyword>
<proteinExistence type="predicted"/>
<evidence type="ECO:0000313" key="5">
    <source>
        <dbReference type="Proteomes" id="UP000667650"/>
    </source>
</evidence>
<keyword evidence="1 2" id="KW-0238">DNA-binding</keyword>
<dbReference type="PANTHER" id="PTHR43479:SF11">
    <property type="entry name" value="ACREF_ENVCD OPERON REPRESSOR-RELATED"/>
    <property type="match status" value="1"/>
</dbReference>
<evidence type="ECO:0000256" key="2">
    <source>
        <dbReference type="PROSITE-ProRule" id="PRU00335"/>
    </source>
</evidence>
<evidence type="ECO:0000313" key="4">
    <source>
        <dbReference type="EMBL" id="NAY91813.1"/>
    </source>
</evidence>
<dbReference type="Proteomes" id="UP000667650">
    <property type="component" value="Unassembled WGS sequence"/>
</dbReference>
<dbReference type="InterPro" id="IPR009057">
    <property type="entry name" value="Homeodomain-like_sf"/>
</dbReference>
<dbReference type="SUPFAM" id="SSF46689">
    <property type="entry name" value="Homeodomain-like"/>
    <property type="match status" value="1"/>
</dbReference>
<protein>
    <submittedName>
        <fullName evidence="4">TetR family transcriptional regulator</fullName>
    </submittedName>
</protein>
<gene>
    <name evidence="4" type="ORF">GTQ34_07785</name>
</gene>
<dbReference type="RefSeq" id="WP_166523214.1">
    <property type="nucleotide sequence ID" value="NZ_JAAABI010000002.1"/>
</dbReference>
<feature type="DNA-binding region" description="H-T-H motif" evidence="2">
    <location>
        <begin position="27"/>
        <end position="46"/>
    </location>
</feature>
<name>A0A964TBH4_9FLAO</name>
<evidence type="ECO:0000259" key="3">
    <source>
        <dbReference type="PROSITE" id="PS50977"/>
    </source>
</evidence>
<dbReference type="PRINTS" id="PR00455">
    <property type="entry name" value="HTHTETR"/>
</dbReference>
<dbReference type="AlphaFoldDB" id="A0A964TBH4"/>
<feature type="domain" description="HTH tetR-type" evidence="3">
    <location>
        <begin position="4"/>
        <end position="64"/>
    </location>
</feature>
<accession>A0A964TBH4</accession>
<dbReference type="PANTHER" id="PTHR43479">
    <property type="entry name" value="ACREF/ENVCD OPERON REPRESSOR-RELATED"/>
    <property type="match status" value="1"/>
</dbReference>
<dbReference type="PROSITE" id="PS50977">
    <property type="entry name" value="HTH_TETR_2"/>
    <property type="match status" value="1"/>
</dbReference>
<dbReference type="GO" id="GO:0003677">
    <property type="term" value="F:DNA binding"/>
    <property type="evidence" value="ECO:0007669"/>
    <property type="project" value="UniProtKB-UniRule"/>
</dbReference>
<dbReference type="InterPro" id="IPR001647">
    <property type="entry name" value="HTH_TetR"/>
</dbReference>
<dbReference type="Gene3D" id="1.10.357.10">
    <property type="entry name" value="Tetracycline Repressor, domain 2"/>
    <property type="match status" value="1"/>
</dbReference>
<evidence type="ECO:0000256" key="1">
    <source>
        <dbReference type="ARBA" id="ARBA00023125"/>
    </source>
</evidence>
<organism evidence="4 5">
    <name type="scientific">Flagellimonas ochracea</name>
    <dbReference type="NCBI Taxonomy" id="2696472"/>
    <lineage>
        <taxon>Bacteria</taxon>
        <taxon>Pseudomonadati</taxon>
        <taxon>Bacteroidota</taxon>
        <taxon>Flavobacteriia</taxon>
        <taxon>Flavobacteriales</taxon>
        <taxon>Flavobacteriaceae</taxon>
        <taxon>Flagellimonas</taxon>
    </lineage>
</organism>
<dbReference type="EMBL" id="JAAABI010000002">
    <property type="protein sequence ID" value="NAY91813.1"/>
    <property type="molecule type" value="Genomic_DNA"/>
</dbReference>
<comment type="caution">
    <text evidence="4">The sequence shown here is derived from an EMBL/GenBank/DDBJ whole genome shotgun (WGS) entry which is preliminary data.</text>
</comment>
<sequence length="192" mass="21975">MQRPELHRHIITTAGNLFYSQGYNATGINEIIAKCDIAKATLYSHFKSKEDLCIAYLEQRHEVFIQNLKDYVGRRKSGRNQLLAVFDFLQDLYRSDTFFGGWGLRLLGELSPKQTRILLVLRKQKKEFLLFLGEVVSENIENVSKAEIEKISGGLYLLFEGAIMESHLFKNDWPIYLAKSIAPSLFAGAKVK</sequence>
<dbReference type="InterPro" id="IPR050624">
    <property type="entry name" value="HTH-type_Tx_Regulator"/>
</dbReference>
<reference evidence="4" key="1">
    <citation type="submission" date="2020-01" db="EMBL/GenBank/DDBJ databases">
        <title>Muricauda ochracea sp. nov., isolated from a tidal flat of Garorim bay in Korea.</title>
        <authorList>
            <person name="Kim D."/>
            <person name="Yoo Y."/>
            <person name="Kim J.-J."/>
        </authorList>
    </citation>
    <scope>NUCLEOTIDE SEQUENCE</scope>
    <source>
        <strain evidence="4">JGD-17</strain>
    </source>
</reference>